<evidence type="ECO:0000256" key="2">
    <source>
        <dbReference type="ARBA" id="ARBA00012438"/>
    </source>
</evidence>
<evidence type="ECO:0000256" key="5">
    <source>
        <dbReference type="ARBA" id="ARBA00022741"/>
    </source>
</evidence>
<keyword evidence="3" id="KW-0597">Phosphoprotein</keyword>
<dbReference type="InterPro" id="IPR003594">
    <property type="entry name" value="HATPase_dom"/>
</dbReference>
<evidence type="ECO:0000256" key="7">
    <source>
        <dbReference type="ARBA" id="ARBA00022840"/>
    </source>
</evidence>
<keyword evidence="4" id="KW-0808">Transferase</keyword>
<name>A0ABS6XJY1_9SPHN</name>
<reference evidence="9 10" key="1">
    <citation type="submission" date="2021-07" db="EMBL/GenBank/DDBJ databases">
        <title>Stakelama flava sp. nov., a novel endophytic bacterium isolated from branch of Kandelia candel.</title>
        <authorList>
            <person name="Tuo L."/>
        </authorList>
    </citation>
    <scope>NUCLEOTIDE SEQUENCE [LARGE SCALE GENOMIC DNA]</scope>
    <source>
        <strain evidence="9 10">CBK3Z-3</strain>
    </source>
</reference>
<evidence type="ECO:0000256" key="1">
    <source>
        <dbReference type="ARBA" id="ARBA00000085"/>
    </source>
</evidence>
<dbReference type="Proteomes" id="UP001197214">
    <property type="component" value="Unassembled WGS sequence"/>
</dbReference>
<dbReference type="EC" id="2.7.13.3" evidence="2"/>
<proteinExistence type="predicted"/>
<dbReference type="PANTHER" id="PTHR41523:SF8">
    <property type="entry name" value="ETHYLENE RESPONSE SENSOR PROTEIN"/>
    <property type="match status" value="1"/>
</dbReference>
<dbReference type="RefSeq" id="WP_219237230.1">
    <property type="nucleotide sequence ID" value="NZ_JAHWZX010000003.1"/>
</dbReference>
<dbReference type="SMART" id="SM00387">
    <property type="entry name" value="HATPase_c"/>
    <property type="match status" value="2"/>
</dbReference>
<evidence type="ECO:0000313" key="10">
    <source>
        <dbReference type="Proteomes" id="UP001197214"/>
    </source>
</evidence>
<gene>
    <name evidence="9" type="ORF">KY084_04420</name>
</gene>
<dbReference type="PROSITE" id="PS50109">
    <property type="entry name" value="HIS_KIN"/>
    <property type="match status" value="1"/>
</dbReference>
<comment type="caution">
    <text evidence="9">The sequence shown here is derived from an EMBL/GenBank/DDBJ whole genome shotgun (WGS) entry which is preliminary data.</text>
</comment>
<dbReference type="InterPro" id="IPR005467">
    <property type="entry name" value="His_kinase_dom"/>
</dbReference>
<dbReference type="InterPro" id="IPR011495">
    <property type="entry name" value="Sig_transdc_His_kin_sub2_dim/P"/>
</dbReference>
<dbReference type="Pfam" id="PF02518">
    <property type="entry name" value="HATPase_c"/>
    <property type="match status" value="2"/>
</dbReference>
<keyword evidence="6" id="KW-0418">Kinase</keyword>
<dbReference type="GO" id="GO:0005524">
    <property type="term" value="F:ATP binding"/>
    <property type="evidence" value="ECO:0007669"/>
    <property type="project" value="UniProtKB-KW"/>
</dbReference>
<sequence>MTLEIVTIRIGVESDIPRVRQVADLIARSLGRDRFAHTRLVTAVLEIARNALQYAGGGQAKFSVAQERGKAILTVRIIDQGAGIDDRDAARDSRRDRGMASGGLGLGLSGVKRLADRFDITSSQEGTRVDLGFFVPVDPDTLADHVAKIDRELVALSAVDPVAELARQNRELAEAMAERELLIDEIHHRTGNNLALIASFIQMSSRTAQLPETKQAMAELEARVHAVARVHQELQRSHRADRVDLIPLLENVARHAKDAFSTDARNIAIDVDGAPAMVASNTAIDLGLITGELITNSFKHAFRDRREGKITIRFAQIDERDRTSGWRLTVGDDGAGFTGAERPERPESLGWRMIRAMSARHGGTIATDGSAGFVTTLTFPPELVVAGD</sequence>
<evidence type="ECO:0000256" key="6">
    <source>
        <dbReference type="ARBA" id="ARBA00022777"/>
    </source>
</evidence>
<keyword evidence="10" id="KW-1185">Reference proteome</keyword>
<comment type="catalytic activity">
    <reaction evidence="1">
        <text>ATP + protein L-histidine = ADP + protein N-phospho-L-histidine.</text>
        <dbReference type="EC" id="2.7.13.3"/>
    </reaction>
</comment>
<accession>A0ABS6XJY1</accession>
<evidence type="ECO:0000313" key="9">
    <source>
        <dbReference type="EMBL" id="MBW4330118.1"/>
    </source>
</evidence>
<protein>
    <recommendedName>
        <fullName evidence="2">histidine kinase</fullName>
        <ecNumber evidence="2">2.7.13.3</ecNumber>
    </recommendedName>
</protein>
<dbReference type="Pfam" id="PF07568">
    <property type="entry name" value="HisKA_2"/>
    <property type="match status" value="1"/>
</dbReference>
<keyword evidence="7 9" id="KW-0067">ATP-binding</keyword>
<organism evidence="9 10">
    <name type="scientific">Stakelama flava</name>
    <dbReference type="NCBI Taxonomy" id="2860338"/>
    <lineage>
        <taxon>Bacteria</taxon>
        <taxon>Pseudomonadati</taxon>
        <taxon>Pseudomonadota</taxon>
        <taxon>Alphaproteobacteria</taxon>
        <taxon>Sphingomonadales</taxon>
        <taxon>Sphingomonadaceae</taxon>
        <taxon>Stakelama</taxon>
    </lineage>
</organism>
<dbReference type="PANTHER" id="PTHR41523">
    <property type="entry name" value="TWO-COMPONENT SYSTEM SENSOR PROTEIN"/>
    <property type="match status" value="1"/>
</dbReference>
<evidence type="ECO:0000256" key="3">
    <source>
        <dbReference type="ARBA" id="ARBA00022553"/>
    </source>
</evidence>
<evidence type="ECO:0000259" key="8">
    <source>
        <dbReference type="PROSITE" id="PS50109"/>
    </source>
</evidence>
<keyword evidence="5" id="KW-0547">Nucleotide-binding</keyword>
<dbReference type="EMBL" id="JAHWZX010000003">
    <property type="protein sequence ID" value="MBW4330118.1"/>
    <property type="molecule type" value="Genomic_DNA"/>
</dbReference>
<evidence type="ECO:0000256" key="4">
    <source>
        <dbReference type="ARBA" id="ARBA00022679"/>
    </source>
</evidence>
<feature type="domain" description="Histidine kinase" evidence="8">
    <location>
        <begin position="185"/>
        <end position="383"/>
    </location>
</feature>